<dbReference type="SUPFAM" id="SSF53649">
    <property type="entry name" value="Alkaline phosphatase-like"/>
    <property type="match status" value="1"/>
</dbReference>
<evidence type="ECO:0000313" key="4">
    <source>
        <dbReference type="Proteomes" id="UP001595758"/>
    </source>
</evidence>
<feature type="transmembrane region" description="Helical" evidence="1">
    <location>
        <begin position="46"/>
        <end position="75"/>
    </location>
</feature>
<dbReference type="PANTHER" id="PTHR43751:SF3">
    <property type="entry name" value="SULFATASE N-TERMINAL DOMAIN-CONTAINING PROTEIN"/>
    <property type="match status" value="1"/>
</dbReference>
<dbReference type="EMBL" id="JBHSAB010000010">
    <property type="protein sequence ID" value="MFC3908692.1"/>
    <property type="molecule type" value="Genomic_DNA"/>
</dbReference>
<evidence type="ECO:0000256" key="1">
    <source>
        <dbReference type="SAM" id="Phobius"/>
    </source>
</evidence>
<reference evidence="4" key="1">
    <citation type="journal article" date="2019" name="Int. J. Syst. Evol. Microbiol.">
        <title>The Global Catalogue of Microorganisms (GCM) 10K type strain sequencing project: providing services to taxonomists for standard genome sequencing and annotation.</title>
        <authorList>
            <consortium name="The Broad Institute Genomics Platform"/>
            <consortium name="The Broad Institute Genome Sequencing Center for Infectious Disease"/>
            <person name="Wu L."/>
            <person name="Ma J."/>
        </authorList>
    </citation>
    <scope>NUCLEOTIDE SEQUENCE [LARGE SCALE GENOMIC DNA]</scope>
    <source>
        <strain evidence="4">CCUG 59858</strain>
    </source>
</reference>
<dbReference type="InterPro" id="IPR017850">
    <property type="entry name" value="Alkaline_phosphatase_core_sf"/>
</dbReference>
<keyword evidence="1" id="KW-1133">Transmembrane helix</keyword>
<sequence length="674" mass="76448">MTENHGMKRYFNNFLIFNLFFFTLQLLYQLFRRQSFIHALYLPPKVYYAIAFTALVHILLCVVVSLLQAFMLWGIARHKISKNKLDYWQLAIFLLSVITIISLNCFYFPLSIFSDFFLPVIPISAIKAVIIISSIILSALFIAGLLQLVRHYPYQVLPLAAILFLAVTVVLFTRDNPAHFNTNPAKPNIIIIGVDSINPDNVNAHDTPVINEFLDNSVRFTDTISPLARTYPAWVSILTGRYPNHTQARENLMPQDTVNSNQSLAWVLQHQGYQTVYASDERRFNNIDKEYGFESITGPKIGVNEIILGSFNDFPLSNLLINTKIAKWLLPYNYLNRASYFAYYPNTFNQVLKTTLEQQNPNQPLFFAVHYTISHWPYAWAGTSPAEFYNPFDAHRRKKIYKQALAIADQQVGIMLESLKHMGLLQNSMVILLSDHGEVLFKPGSRKTQAKKYQGNSHTFVDYLARKTATPLEMSLGHGSDLLSPGQFQCLLGFKIYKNGQQVTKPKVISNRIALIDIAPTIAQFLNLTLPVKPDGISLLPTLLNPAASPAKRSIFLESAANANQRFTPESITQYAQSYYQVNPQSTLVEVRKEQISNLYAGKLFGIINQEWLVALYPDNNHYITVILRMTDGAWTDDPGSALAKEAPLQPMLAELKVFFNEVKNYPAVPGIRD</sequence>
<keyword evidence="4" id="KW-1185">Reference proteome</keyword>
<name>A0ABV8CFF4_9GAMM</name>
<keyword evidence="1" id="KW-0472">Membrane</keyword>
<dbReference type="Pfam" id="PF00884">
    <property type="entry name" value="Sulfatase"/>
    <property type="match status" value="1"/>
</dbReference>
<organism evidence="3 4">
    <name type="scientific">Legionella dresdenensis</name>
    <dbReference type="NCBI Taxonomy" id="450200"/>
    <lineage>
        <taxon>Bacteria</taxon>
        <taxon>Pseudomonadati</taxon>
        <taxon>Pseudomonadota</taxon>
        <taxon>Gammaproteobacteria</taxon>
        <taxon>Legionellales</taxon>
        <taxon>Legionellaceae</taxon>
        <taxon>Legionella</taxon>
    </lineage>
</organism>
<dbReference type="Gene3D" id="3.40.720.10">
    <property type="entry name" value="Alkaline Phosphatase, subunit A"/>
    <property type="match status" value="1"/>
</dbReference>
<proteinExistence type="predicted"/>
<keyword evidence="1" id="KW-0812">Transmembrane</keyword>
<dbReference type="PANTHER" id="PTHR43751">
    <property type="entry name" value="SULFATASE"/>
    <property type="match status" value="1"/>
</dbReference>
<evidence type="ECO:0000313" key="3">
    <source>
        <dbReference type="EMBL" id="MFC3908692.1"/>
    </source>
</evidence>
<feature type="transmembrane region" description="Helical" evidence="1">
    <location>
        <begin position="12"/>
        <end position="31"/>
    </location>
</feature>
<dbReference type="InterPro" id="IPR052701">
    <property type="entry name" value="GAG_Ulvan_Degrading_Sulfatases"/>
</dbReference>
<protein>
    <submittedName>
        <fullName evidence="3">Sulfatase-like hydrolase/transferase</fullName>
    </submittedName>
</protein>
<dbReference type="RefSeq" id="WP_382342205.1">
    <property type="nucleotide sequence ID" value="NZ_JBHSAB010000010.1"/>
</dbReference>
<feature type="transmembrane region" description="Helical" evidence="1">
    <location>
        <begin position="116"/>
        <end position="149"/>
    </location>
</feature>
<dbReference type="InterPro" id="IPR000917">
    <property type="entry name" value="Sulfatase_N"/>
</dbReference>
<comment type="caution">
    <text evidence="3">The sequence shown here is derived from an EMBL/GenBank/DDBJ whole genome shotgun (WGS) entry which is preliminary data.</text>
</comment>
<evidence type="ECO:0000259" key="2">
    <source>
        <dbReference type="Pfam" id="PF00884"/>
    </source>
</evidence>
<feature type="domain" description="Sulfatase N-terminal" evidence="2">
    <location>
        <begin position="187"/>
        <end position="524"/>
    </location>
</feature>
<gene>
    <name evidence="3" type="ORF">ACFORL_06325</name>
</gene>
<feature type="transmembrane region" description="Helical" evidence="1">
    <location>
        <begin position="87"/>
        <end position="110"/>
    </location>
</feature>
<accession>A0ABV8CFF4</accession>
<dbReference type="Proteomes" id="UP001595758">
    <property type="component" value="Unassembled WGS sequence"/>
</dbReference>
<feature type="transmembrane region" description="Helical" evidence="1">
    <location>
        <begin position="156"/>
        <end position="173"/>
    </location>
</feature>